<dbReference type="GO" id="GO:0015473">
    <property type="term" value="F:fimbrial usher porin activity"/>
    <property type="evidence" value="ECO:0007669"/>
    <property type="project" value="InterPro"/>
</dbReference>
<dbReference type="OrthoDB" id="6554712at2"/>
<dbReference type="GO" id="GO:0009297">
    <property type="term" value="P:pilus assembly"/>
    <property type="evidence" value="ECO:0007669"/>
    <property type="project" value="InterPro"/>
</dbReference>
<feature type="non-terminal residue" evidence="2">
    <location>
        <position position="1"/>
    </location>
</feature>
<protein>
    <submittedName>
        <fullName evidence="2">FimD family fimbriae anchoring protein</fullName>
    </submittedName>
</protein>
<feature type="domain" description="PapC-like C-terminal" evidence="1">
    <location>
        <begin position="183"/>
        <end position="243"/>
    </location>
</feature>
<dbReference type="Gene3D" id="2.60.40.2610">
    <property type="entry name" value="Outer membrane usher protein FimD, plug domain"/>
    <property type="match status" value="1"/>
</dbReference>
<dbReference type="RefSeq" id="WP_157091988.1">
    <property type="nucleotide sequence ID" value="NZ_LXEN01000194.1"/>
</dbReference>
<gene>
    <name evidence="2" type="ORF">M983_3259</name>
</gene>
<organism evidence="2 3">
    <name type="scientific">Proteus myxofaciens ATCC 19692</name>
    <dbReference type="NCBI Taxonomy" id="1354337"/>
    <lineage>
        <taxon>Bacteria</taxon>
        <taxon>Pseudomonadati</taxon>
        <taxon>Pseudomonadota</taxon>
        <taxon>Gammaproteobacteria</taxon>
        <taxon>Enterobacterales</taxon>
        <taxon>Morganellaceae</taxon>
        <taxon>Proteus</taxon>
    </lineage>
</organism>
<proteinExistence type="predicted"/>
<dbReference type="AlphaFoldDB" id="A0A198EYY1"/>
<dbReference type="Proteomes" id="UP000094023">
    <property type="component" value="Unassembled WGS sequence"/>
</dbReference>
<evidence type="ECO:0000313" key="2">
    <source>
        <dbReference type="EMBL" id="OAT17276.1"/>
    </source>
</evidence>
<accession>A0A198EYY1</accession>
<dbReference type="EMBL" id="LXEN01000194">
    <property type="protein sequence ID" value="OAT17276.1"/>
    <property type="molecule type" value="Genomic_DNA"/>
</dbReference>
<name>A0A198EYY1_9GAMM</name>
<evidence type="ECO:0000313" key="3">
    <source>
        <dbReference type="Proteomes" id="UP000094023"/>
    </source>
</evidence>
<dbReference type="InterPro" id="IPR025949">
    <property type="entry name" value="PapC-like_C"/>
</dbReference>
<keyword evidence="3" id="KW-1185">Reference proteome</keyword>
<evidence type="ECO:0000259" key="1">
    <source>
        <dbReference type="Pfam" id="PF13953"/>
    </source>
</evidence>
<reference evidence="2 3" key="1">
    <citation type="submission" date="2016-04" db="EMBL/GenBank/DDBJ databases">
        <title>ATOL: Assembling a taxonomically balanced genome-scale reconstruction of the evolutionary history of the Enterobacteriaceae.</title>
        <authorList>
            <person name="Plunkett G.III."/>
            <person name="Neeno-Eckwall E.C."/>
            <person name="Glasner J.D."/>
            <person name="Perna N.T."/>
        </authorList>
    </citation>
    <scope>NUCLEOTIDE SEQUENCE [LARGE SCALE GENOMIC DNA]</scope>
    <source>
        <strain evidence="2 3">ATCC 19692</strain>
    </source>
</reference>
<dbReference type="PANTHER" id="PTHR30451:SF21">
    <property type="entry name" value="FIMBRIAL USHER DOMAIN-CONTAINING PROTEIN YDET-RELATED"/>
    <property type="match status" value="1"/>
</dbReference>
<dbReference type="InterPro" id="IPR000015">
    <property type="entry name" value="Fimb_usher"/>
</dbReference>
<dbReference type="Gene3D" id="2.60.40.2070">
    <property type="match status" value="1"/>
</dbReference>
<dbReference type="InterPro" id="IPR043142">
    <property type="entry name" value="PapC-like_C_sf"/>
</dbReference>
<dbReference type="GO" id="GO:0009279">
    <property type="term" value="C:cell outer membrane"/>
    <property type="evidence" value="ECO:0007669"/>
    <property type="project" value="TreeGrafter"/>
</dbReference>
<comment type="caution">
    <text evidence="2">The sequence shown here is derived from an EMBL/GenBank/DDBJ whole genome shotgun (WGS) entry which is preliminary data.</text>
</comment>
<sequence>WMMIRSIYKDKEKSFYNNLSFSGGNLLNNRLNYGISLSKNDKGNIDTSISTHYLSRISSMKFNTQTNQNSHYLGYGVSGGIVFYRNSIILSQTLNDSFAIINYNGAKKIRNQGNLTTESDNRGYSIIPYLESYRENKFYIDANSLNNKYDTDNYSYHFTPTKGAIVYKFINIKSGEKALFTINKNIPFGAIANIENSDKKSSEAFYINNNNQLYMSNLPIIGKVNIRWGIKKEQQCYFNYKLNKPDLKNGFYFKEVNCQNLD</sequence>
<dbReference type="InterPro" id="IPR042186">
    <property type="entry name" value="FimD_plug_dom"/>
</dbReference>
<dbReference type="Pfam" id="PF00577">
    <property type="entry name" value="Usher"/>
    <property type="match status" value="1"/>
</dbReference>
<dbReference type="STRING" id="1354337.M983_3259"/>
<dbReference type="Pfam" id="PF13953">
    <property type="entry name" value="PapC_C"/>
    <property type="match status" value="1"/>
</dbReference>
<dbReference type="PANTHER" id="PTHR30451">
    <property type="entry name" value="OUTER MEMBRANE USHER PROTEIN"/>
    <property type="match status" value="1"/>
</dbReference>